<comment type="caution">
    <text evidence="2">The sequence shown here is derived from an EMBL/GenBank/DDBJ whole genome shotgun (WGS) entry which is preliminary data.</text>
</comment>
<gene>
    <name evidence="2" type="ORF">VNO80_19238</name>
</gene>
<dbReference type="Proteomes" id="UP001374584">
    <property type="component" value="Unassembled WGS sequence"/>
</dbReference>
<dbReference type="AlphaFoldDB" id="A0AAN9MGY1"/>
<feature type="region of interest" description="Disordered" evidence="1">
    <location>
        <begin position="1"/>
        <end position="55"/>
    </location>
</feature>
<keyword evidence="3" id="KW-1185">Reference proteome</keyword>
<organism evidence="2 3">
    <name type="scientific">Phaseolus coccineus</name>
    <name type="common">Scarlet runner bean</name>
    <name type="synonym">Phaseolus multiflorus</name>
    <dbReference type="NCBI Taxonomy" id="3886"/>
    <lineage>
        <taxon>Eukaryota</taxon>
        <taxon>Viridiplantae</taxon>
        <taxon>Streptophyta</taxon>
        <taxon>Embryophyta</taxon>
        <taxon>Tracheophyta</taxon>
        <taxon>Spermatophyta</taxon>
        <taxon>Magnoliopsida</taxon>
        <taxon>eudicotyledons</taxon>
        <taxon>Gunneridae</taxon>
        <taxon>Pentapetalae</taxon>
        <taxon>rosids</taxon>
        <taxon>fabids</taxon>
        <taxon>Fabales</taxon>
        <taxon>Fabaceae</taxon>
        <taxon>Papilionoideae</taxon>
        <taxon>50 kb inversion clade</taxon>
        <taxon>NPAAA clade</taxon>
        <taxon>indigoferoid/millettioid clade</taxon>
        <taxon>Phaseoleae</taxon>
        <taxon>Phaseolus</taxon>
    </lineage>
</organism>
<reference evidence="2 3" key="1">
    <citation type="submission" date="2024-01" db="EMBL/GenBank/DDBJ databases">
        <title>The genomes of 5 underutilized Papilionoideae crops provide insights into root nodulation and disease resistanc.</title>
        <authorList>
            <person name="Jiang F."/>
        </authorList>
    </citation>
    <scope>NUCLEOTIDE SEQUENCE [LARGE SCALE GENOMIC DNA]</scope>
    <source>
        <strain evidence="2">JINMINGXINNONG_FW02</strain>
        <tissue evidence="2">Leaves</tissue>
    </source>
</reference>
<evidence type="ECO:0000313" key="3">
    <source>
        <dbReference type="Proteomes" id="UP001374584"/>
    </source>
</evidence>
<name>A0AAN9MGY1_PHACN</name>
<proteinExistence type="predicted"/>
<evidence type="ECO:0000256" key="1">
    <source>
        <dbReference type="SAM" id="MobiDB-lite"/>
    </source>
</evidence>
<dbReference type="EMBL" id="JAYMYR010000007">
    <property type="protein sequence ID" value="KAK7353786.1"/>
    <property type="molecule type" value="Genomic_DNA"/>
</dbReference>
<protein>
    <submittedName>
        <fullName evidence="2">Uncharacterized protein</fullName>
    </submittedName>
</protein>
<evidence type="ECO:0000313" key="2">
    <source>
        <dbReference type="EMBL" id="KAK7353786.1"/>
    </source>
</evidence>
<feature type="compositionally biased region" description="Basic and acidic residues" evidence="1">
    <location>
        <begin position="19"/>
        <end position="39"/>
    </location>
</feature>
<accession>A0AAN9MGY1</accession>
<sequence>MNQQRWSRGTMKQRRRAACKAEQRHGVEKRSTNQRRDAAEQSGSARWVEGEHLDEGGRCSQRKWGVEADYGGASIDFAVVTERASRVALGRFIDSSHCIPFKCLRSLTATVPNVATTALHHHPY</sequence>